<reference evidence="2" key="1">
    <citation type="submission" date="2016-10" db="EMBL/GenBank/DDBJ databases">
        <authorList>
            <person name="Varghese N."/>
            <person name="Submissions S."/>
        </authorList>
    </citation>
    <scope>NUCLEOTIDE SEQUENCE [LARGE SCALE GENOMIC DNA]</scope>
    <source>
        <strain evidence="2">DSM 45079</strain>
    </source>
</reference>
<evidence type="ECO:0000313" key="1">
    <source>
        <dbReference type="EMBL" id="SDU64381.1"/>
    </source>
</evidence>
<accession>A0A1H2K7E2</accession>
<dbReference type="Proteomes" id="UP000182977">
    <property type="component" value="Chromosome I"/>
</dbReference>
<name>A0A1H2K7E2_9ACTN</name>
<gene>
    <name evidence="1" type="ORF">SAMN04488563_3492</name>
</gene>
<sequence>MAPTNVLIIEATGTTGAALVPAFAGRHGRQDAGRP</sequence>
<proteinExistence type="predicted"/>
<protein>
    <submittedName>
        <fullName evidence="1">Uncharacterized protein</fullName>
    </submittedName>
</protein>
<evidence type="ECO:0000313" key="2">
    <source>
        <dbReference type="Proteomes" id="UP000182977"/>
    </source>
</evidence>
<keyword evidence="2" id="KW-1185">Reference proteome</keyword>
<dbReference type="STRING" id="419479.SAMN04488563_3492"/>
<dbReference type="AlphaFoldDB" id="A0A1H2K7E2"/>
<organism evidence="1 2">
    <name type="scientific">Jiangella alkaliphila</name>
    <dbReference type="NCBI Taxonomy" id="419479"/>
    <lineage>
        <taxon>Bacteria</taxon>
        <taxon>Bacillati</taxon>
        <taxon>Actinomycetota</taxon>
        <taxon>Actinomycetes</taxon>
        <taxon>Jiangellales</taxon>
        <taxon>Jiangellaceae</taxon>
        <taxon>Jiangella</taxon>
    </lineage>
</organism>
<dbReference type="EMBL" id="LT629791">
    <property type="protein sequence ID" value="SDU64381.1"/>
    <property type="molecule type" value="Genomic_DNA"/>
</dbReference>